<feature type="region of interest" description="Disordered" evidence="1">
    <location>
        <begin position="577"/>
        <end position="599"/>
    </location>
</feature>
<dbReference type="InterPro" id="IPR011009">
    <property type="entry name" value="Kinase-like_dom_sf"/>
</dbReference>
<dbReference type="AlphaFoldDB" id="A0A0Q9XG48"/>
<dbReference type="FunFam" id="1.10.510.10:FF:000908">
    <property type="entry name" value="Slowpoke binding protein, putative"/>
    <property type="match status" value="1"/>
</dbReference>
<gene>
    <name evidence="2" type="primary">Dmoj\GI16518</name>
    <name evidence="2" type="ORF">Dmoj_GI16518</name>
</gene>
<reference evidence="2 3" key="1">
    <citation type="journal article" date="2007" name="Nature">
        <title>Evolution of genes and genomes on the Drosophila phylogeny.</title>
        <authorList>
            <consortium name="Drosophila 12 Genomes Consortium"/>
            <person name="Clark A.G."/>
            <person name="Eisen M.B."/>
            <person name="Smith D.R."/>
            <person name="Bergman C.M."/>
            <person name="Oliver B."/>
            <person name="Markow T.A."/>
            <person name="Kaufman T.C."/>
            <person name="Kellis M."/>
            <person name="Gelbart W."/>
            <person name="Iyer V.N."/>
            <person name="Pollard D.A."/>
            <person name="Sackton T.B."/>
            <person name="Larracuente A.M."/>
            <person name="Singh N.D."/>
            <person name="Abad J.P."/>
            <person name="Abt D.N."/>
            <person name="Adryan B."/>
            <person name="Aguade M."/>
            <person name="Akashi H."/>
            <person name="Anderson W.W."/>
            <person name="Aquadro C.F."/>
            <person name="Ardell D.H."/>
            <person name="Arguello R."/>
            <person name="Artieri C.G."/>
            <person name="Barbash D.A."/>
            <person name="Barker D."/>
            <person name="Barsanti P."/>
            <person name="Batterham P."/>
            <person name="Batzoglou S."/>
            <person name="Begun D."/>
            <person name="Bhutkar A."/>
            <person name="Blanco E."/>
            <person name="Bosak S.A."/>
            <person name="Bradley R.K."/>
            <person name="Brand A.D."/>
            <person name="Brent M.R."/>
            <person name="Brooks A.N."/>
            <person name="Brown R.H."/>
            <person name="Butlin R.K."/>
            <person name="Caggese C."/>
            <person name="Calvi B.R."/>
            <person name="Bernardo de Carvalho A."/>
            <person name="Caspi A."/>
            <person name="Castrezana S."/>
            <person name="Celniker S.E."/>
            <person name="Chang J.L."/>
            <person name="Chapple C."/>
            <person name="Chatterji S."/>
            <person name="Chinwalla A."/>
            <person name="Civetta A."/>
            <person name="Clifton S.W."/>
            <person name="Comeron J.M."/>
            <person name="Costello J.C."/>
            <person name="Coyne J.A."/>
            <person name="Daub J."/>
            <person name="David R.G."/>
            <person name="Delcher A.L."/>
            <person name="Delehaunty K."/>
            <person name="Do C.B."/>
            <person name="Ebling H."/>
            <person name="Edwards K."/>
            <person name="Eickbush T."/>
            <person name="Evans J.D."/>
            <person name="Filipski A."/>
            <person name="Findeiss S."/>
            <person name="Freyhult E."/>
            <person name="Fulton L."/>
            <person name="Fulton R."/>
            <person name="Garcia A.C."/>
            <person name="Gardiner A."/>
            <person name="Garfield D.A."/>
            <person name="Garvin B.E."/>
            <person name="Gibson G."/>
            <person name="Gilbert D."/>
            <person name="Gnerre S."/>
            <person name="Godfrey J."/>
            <person name="Good R."/>
            <person name="Gotea V."/>
            <person name="Gravely B."/>
            <person name="Greenberg A.J."/>
            <person name="Griffiths-Jones S."/>
            <person name="Gross S."/>
            <person name="Guigo R."/>
            <person name="Gustafson E.A."/>
            <person name="Haerty W."/>
            <person name="Hahn M.W."/>
            <person name="Halligan D.L."/>
            <person name="Halpern A.L."/>
            <person name="Halter G.M."/>
            <person name="Han M.V."/>
            <person name="Heger A."/>
            <person name="Hillier L."/>
            <person name="Hinrichs A.S."/>
            <person name="Holmes I."/>
            <person name="Hoskins R.A."/>
            <person name="Hubisz M.J."/>
            <person name="Hultmark D."/>
            <person name="Huntley M.A."/>
            <person name="Jaffe D.B."/>
            <person name="Jagadeeshan S."/>
            <person name="Jeck W.R."/>
            <person name="Johnson J."/>
            <person name="Jones C.D."/>
            <person name="Jordan W.C."/>
            <person name="Karpen G.H."/>
            <person name="Kataoka E."/>
            <person name="Keightley P.D."/>
            <person name="Kheradpour P."/>
            <person name="Kirkness E.F."/>
            <person name="Koerich L.B."/>
            <person name="Kristiansen K."/>
            <person name="Kudrna D."/>
            <person name="Kulathinal R.J."/>
            <person name="Kumar S."/>
            <person name="Kwok R."/>
            <person name="Lander E."/>
            <person name="Langley C.H."/>
            <person name="Lapoint R."/>
            <person name="Lazzaro B.P."/>
            <person name="Lee S.J."/>
            <person name="Levesque L."/>
            <person name="Li R."/>
            <person name="Lin C.F."/>
            <person name="Lin M.F."/>
            <person name="Lindblad-Toh K."/>
            <person name="Llopart A."/>
            <person name="Long M."/>
            <person name="Low L."/>
            <person name="Lozovsky E."/>
            <person name="Lu J."/>
            <person name="Luo M."/>
            <person name="Machado C.A."/>
            <person name="Makalowski W."/>
            <person name="Marzo M."/>
            <person name="Matsuda M."/>
            <person name="Matzkin L."/>
            <person name="McAllister B."/>
            <person name="McBride C.S."/>
            <person name="McKernan B."/>
            <person name="McKernan K."/>
            <person name="Mendez-Lago M."/>
            <person name="Minx P."/>
            <person name="Mollenhauer M.U."/>
            <person name="Montooth K."/>
            <person name="Mount S.M."/>
            <person name="Mu X."/>
            <person name="Myers E."/>
            <person name="Negre B."/>
            <person name="Newfeld S."/>
            <person name="Nielsen R."/>
            <person name="Noor M.A."/>
            <person name="O'Grady P."/>
            <person name="Pachter L."/>
            <person name="Papaceit M."/>
            <person name="Parisi M.J."/>
            <person name="Parisi M."/>
            <person name="Parts L."/>
            <person name="Pedersen J.S."/>
            <person name="Pesole G."/>
            <person name="Phillippy A.M."/>
            <person name="Ponting C.P."/>
            <person name="Pop M."/>
            <person name="Porcelli D."/>
            <person name="Powell J.R."/>
            <person name="Prohaska S."/>
            <person name="Pruitt K."/>
            <person name="Puig M."/>
            <person name="Quesneville H."/>
            <person name="Ram K.R."/>
            <person name="Rand D."/>
            <person name="Rasmussen M.D."/>
            <person name="Reed L.K."/>
            <person name="Reenan R."/>
            <person name="Reily A."/>
            <person name="Remington K.A."/>
            <person name="Rieger T.T."/>
            <person name="Ritchie M.G."/>
            <person name="Robin C."/>
            <person name="Rogers Y.H."/>
            <person name="Rohde C."/>
            <person name="Rozas J."/>
            <person name="Rubenfield M.J."/>
            <person name="Ruiz A."/>
            <person name="Russo S."/>
            <person name="Salzberg S.L."/>
            <person name="Sanchez-Gracia A."/>
            <person name="Saranga D.J."/>
            <person name="Sato H."/>
            <person name="Schaeffer S.W."/>
            <person name="Schatz M.C."/>
            <person name="Schlenke T."/>
            <person name="Schwartz R."/>
            <person name="Segarra C."/>
            <person name="Singh R.S."/>
            <person name="Sirot L."/>
            <person name="Sirota M."/>
            <person name="Sisneros N.B."/>
            <person name="Smith C.D."/>
            <person name="Smith T.F."/>
            <person name="Spieth J."/>
            <person name="Stage D.E."/>
            <person name="Stark A."/>
            <person name="Stephan W."/>
            <person name="Strausberg R.L."/>
            <person name="Strempel S."/>
            <person name="Sturgill D."/>
            <person name="Sutton G."/>
            <person name="Sutton G.G."/>
            <person name="Tao W."/>
            <person name="Teichmann S."/>
            <person name="Tobari Y.N."/>
            <person name="Tomimura Y."/>
            <person name="Tsolas J.M."/>
            <person name="Valente V.L."/>
            <person name="Venter E."/>
            <person name="Venter J.C."/>
            <person name="Vicario S."/>
            <person name="Vieira F.G."/>
            <person name="Vilella A.J."/>
            <person name="Villasante A."/>
            <person name="Walenz B."/>
            <person name="Wang J."/>
            <person name="Wasserman M."/>
            <person name="Watts T."/>
            <person name="Wilson D."/>
            <person name="Wilson R.K."/>
            <person name="Wing R.A."/>
            <person name="Wolfner M.F."/>
            <person name="Wong A."/>
            <person name="Wong G.K."/>
            <person name="Wu C.I."/>
            <person name="Wu G."/>
            <person name="Yamamoto D."/>
            <person name="Yang H.P."/>
            <person name="Yang S.P."/>
            <person name="Yorke J.A."/>
            <person name="Yoshida K."/>
            <person name="Zdobnov E."/>
            <person name="Zhang P."/>
            <person name="Zhang Y."/>
            <person name="Zimin A.V."/>
            <person name="Baldwin J."/>
            <person name="Abdouelleil A."/>
            <person name="Abdulkadir J."/>
            <person name="Abebe A."/>
            <person name="Abera B."/>
            <person name="Abreu J."/>
            <person name="Acer S.C."/>
            <person name="Aftuck L."/>
            <person name="Alexander A."/>
            <person name="An P."/>
            <person name="Anderson E."/>
            <person name="Anderson S."/>
            <person name="Arachi H."/>
            <person name="Azer M."/>
            <person name="Bachantsang P."/>
            <person name="Barry A."/>
            <person name="Bayul T."/>
            <person name="Berlin A."/>
            <person name="Bessette D."/>
            <person name="Bloom T."/>
            <person name="Blye J."/>
            <person name="Boguslavskiy L."/>
            <person name="Bonnet C."/>
            <person name="Boukhgalter B."/>
            <person name="Bourzgui I."/>
            <person name="Brown A."/>
            <person name="Cahill P."/>
            <person name="Channer S."/>
            <person name="Cheshatsang Y."/>
            <person name="Chuda L."/>
            <person name="Citroen M."/>
            <person name="Collymore A."/>
            <person name="Cooke P."/>
            <person name="Costello M."/>
            <person name="D'Aco K."/>
            <person name="Daza R."/>
            <person name="De Haan G."/>
            <person name="DeGray S."/>
            <person name="DeMaso C."/>
            <person name="Dhargay N."/>
            <person name="Dooley K."/>
            <person name="Dooley E."/>
            <person name="Doricent M."/>
            <person name="Dorje P."/>
            <person name="Dorjee K."/>
            <person name="Dupes A."/>
            <person name="Elong R."/>
            <person name="Falk J."/>
            <person name="Farina A."/>
            <person name="Faro S."/>
            <person name="Ferguson D."/>
            <person name="Fisher S."/>
            <person name="Foley C.D."/>
            <person name="Franke A."/>
            <person name="Friedrich D."/>
            <person name="Gadbois L."/>
            <person name="Gearin G."/>
            <person name="Gearin C.R."/>
            <person name="Giannoukos G."/>
            <person name="Goode T."/>
            <person name="Graham J."/>
            <person name="Grandbois E."/>
            <person name="Grewal S."/>
            <person name="Gyaltsen K."/>
            <person name="Hafez N."/>
            <person name="Hagos B."/>
            <person name="Hall J."/>
            <person name="Henson C."/>
            <person name="Hollinger A."/>
            <person name="Honan T."/>
            <person name="Huard M.D."/>
            <person name="Hughes L."/>
            <person name="Hurhula B."/>
            <person name="Husby M.E."/>
            <person name="Kamat A."/>
            <person name="Kanga B."/>
            <person name="Kashin S."/>
            <person name="Khazanovich D."/>
            <person name="Kisner P."/>
            <person name="Lance K."/>
            <person name="Lara M."/>
            <person name="Lee W."/>
            <person name="Lennon N."/>
            <person name="Letendre F."/>
            <person name="LeVine R."/>
            <person name="Lipovsky A."/>
            <person name="Liu X."/>
            <person name="Liu J."/>
            <person name="Liu S."/>
            <person name="Lokyitsang T."/>
            <person name="Lokyitsang Y."/>
            <person name="Lubonja R."/>
            <person name="Lui A."/>
            <person name="MacDonald P."/>
            <person name="Magnisalis V."/>
            <person name="Maru K."/>
            <person name="Matthews C."/>
            <person name="McCusker W."/>
            <person name="McDonough S."/>
            <person name="Mehta T."/>
            <person name="Meldrim J."/>
            <person name="Meneus L."/>
            <person name="Mihai O."/>
            <person name="Mihalev A."/>
            <person name="Mihova T."/>
            <person name="Mittelman R."/>
            <person name="Mlenga V."/>
            <person name="Montmayeur A."/>
            <person name="Mulrain L."/>
            <person name="Navidi A."/>
            <person name="Naylor J."/>
            <person name="Negash T."/>
            <person name="Nguyen T."/>
            <person name="Nguyen N."/>
            <person name="Nicol R."/>
            <person name="Norbu C."/>
            <person name="Norbu N."/>
            <person name="Novod N."/>
            <person name="O'Neill B."/>
            <person name="Osman S."/>
            <person name="Markiewicz E."/>
            <person name="Oyono O.L."/>
            <person name="Patti C."/>
            <person name="Phunkhang P."/>
            <person name="Pierre F."/>
            <person name="Priest M."/>
            <person name="Raghuraman S."/>
            <person name="Rege F."/>
            <person name="Reyes R."/>
            <person name="Rise C."/>
            <person name="Rogov P."/>
            <person name="Ross K."/>
            <person name="Ryan E."/>
            <person name="Settipalli S."/>
            <person name="Shea T."/>
            <person name="Sherpa N."/>
            <person name="Shi L."/>
            <person name="Shih D."/>
            <person name="Sparrow T."/>
            <person name="Spaulding J."/>
            <person name="Stalker J."/>
            <person name="Stange-Thomann N."/>
            <person name="Stavropoulos S."/>
            <person name="Stone C."/>
            <person name="Strader C."/>
            <person name="Tesfaye S."/>
            <person name="Thomson T."/>
            <person name="Thoulutsang Y."/>
            <person name="Thoulutsang D."/>
            <person name="Topham K."/>
            <person name="Topping I."/>
            <person name="Tsamla T."/>
            <person name="Vassiliev H."/>
            <person name="Vo A."/>
            <person name="Wangchuk T."/>
            <person name="Wangdi T."/>
            <person name="Weiand M."/>
            <person name="Wilkinson J."/>
            <person name="Wilson A."/>
            <person name="Yadav S."/>
            <person name="Young G."/>
            <person name="Yu Q."/>
            <person name="Zembek L."/>
            <person name="Zhong D."/>
            <person name="Zimmer A."/>
            <person name="Zwirko Z."/>
            <person name="Jaffe D.B."/>
            <person name="Alvarez P."/>
            <person name="Brockman W."/>
            <person name="Butler J."/>
            <person name="Chin C."/>
            <person name="Gnerre S."/>
            <person name="Grabherr M."/>
            <person name="Kleber M."/>
            <person name="Mauceli E."/>
            <person name="MacCallum I."/>
        </authorList>
    </citation>
    <scope>NUCLEOTIDE SEQUENCE [LARGE SCALE GENOMIC DNA]</scope>
    <source>
        <strain evidence="3">Tucson 15081-1352.22</strain>
    </source>
</reference>
<dbReference type="EC" id="2.7.-.-" evidence="2"/>
<sequence length="609" mass="68723">MQDTCSETVAPPALQSQEQELIISCHRQQQQHRQQLQQLQQQQQQQHYQHPKPVQPAVQKVITRSQSSTSSSTHAAVHQLKQQQSLPNPLPQLQPNGEQHQHSHPHLHHNHNHQTHASKSVSILVYKTLNTVFKSSRKIIVRVCEVASAKKSFTMFKFNKAAQQQRLDNRASAVTGHDPFVRPPVPEKKVKHIMKKLHKANGLKRSNSAIEFDVSALTAANRRQIYSRPNIKYQYSALDSGNGIVERSPRERAQRERALNATQEWIQSANGRYEVIAHLDEIGSRHAKNWFLVNDASVRTDRLLTLLPLPADCVALEDLPPDECAREILMELLGSLHHPYIYPVLDLGFLRNSSHSYACLVTPFNSRGSLKDLIFKAQWNEPWARKYTRKPNGLPVSQVQRLGRQILEALLFLKERGFPLHGHLHSGNVILQNGAARLSGLENGLLGLNSRNNAVMWSRSVTEIENVDIVCFGHLLYEMCTGQEMTTPKPSMRVLEMELQHYPQIGQVLEILGLIFEPPSGVCPSVEDLVLCDLFRSIDLRELRGPCFSTIKPSLSRSTLNLLQAVKKRQCASLGSSFSAASSPCTPPSTPHDRRTGVPPAPYEVFRMY</sequence>
<keyword evidence="2" id="KW-0808">Transferase</keyword>
<name>A0A0Q9XG48_DROMO</name>
<keyword evidence="3" id="KW-1185">Reference proteome</keyword>
<evidence type="ECO:0000256" key="1">
    <source>
        <dbReference type="SAM" id="MobiDB-lite"/>
    </source>
</evidence>
<feature type="compositionally biased region" description="Low complexity" evidence="1">
    <location>
        <begin position="36"/>
        <end position="48"/>
    </location>
</feature>
<evidence type="ECO:0000313" key="3">
    <source>
        <dbReference type="Proteomes" id="UP000009192"/>
    </source>
</evidence>
<dbReference type="Gene3D" id="1.10.510.10">
    <property type="entry name" value="Transferase(Phosphotransferase) domain 1"/>
    <property type="match status" value="1"/>
</dbReference>
<evidence type="ECO:0000313" key="2">
    <source>
        <dbReference type="EMBL" id="KRG02499.1"/>
    </source>
</evidence>
<organism evidence="2 3">
    <name type="scientific">Drosophila mojavensis</name>
    <name type="common">Fruit fly</name>
    <dbReference type="NCBI Taxonomy" id="7230"/>
    <lineage>
        <taxon>Eukaryota</taxon>
        <taxon>Metazoa</taxon>
        <taxon>Ecdysozoa</taxon>
        <taxon>Arthropoda</taxon>
        <taxon>Hexapoda</taxon>
        <taxon>Insecta</taxon>
        <taxon>Pterygota</taxon>
        <taxon>Neoptera</taxon>
        <taxon>Endopterygota</taxon>
        <taxon>Diptera</taxon>
        <taxon>Brachycera</taxon>
        <taxon>Muscomorpha</taxon>
        <taxon>Ephydroidea</taxon>
        <taxon>Drosophilidae</taxon>
        <taxon>Drosophila</taxon>
    </lineage>
</organism>
<dbReference type="Proteomes" id="UP000009192">
    <property type="component" value="Unassembled WGS sequence"/>
</dbReference>
<dbReference type="SUPFAM" id="SSF56112">
    <property type="entry name" value="Protein kinase-like (PK-like)"/>
    <property type="match status" value="1"/>
</dbReference>
<dbReference type="GO" id="GO:0016740">
    <property type="term" value="F:transferase activity"/>
    <property type="evidence" value="ECO:0007669"/>
    <property type="project" value="UniProtKB-KW"/>
</dbReference>
<proteinExistence type="predicted"/>
<feature type="region of interest" description="Disordered" evidence="1">
    <location>
        <begin position="36"/>
        <end position="118"/>
    </location>
</feature>
<dbReference type="EMBL" id="CH933807">
    <property type="protein sequence ID" value="KRG02499.1"/>
    <property type="molecule type" value="Genomic_DNA"/>
</dbReference>
<protein>
    <submittedName>
        <fullName evidence="2">Uncharacterized protein, isoform E</fullName>
        <ecNumber evidence="2">2.7.-.-</ecNumber>
    </submittedName>
</protein>
<feature type="compositionally biased region" description="Low complexity" evidence="1">
    <location>
        <begin position="63"/>
        <end position="95"/>
    </location>
</feature>
<dbReference type="OrthoDB" id="10045021at2759"/>
<accession>A0A0Q9XG48</accession>
<feature type="compositionally biased region" description="Basic residues" evidence="1">
    <location>
        <begin position="102"/>
        <end position="116"/>
    </location>
</feature>
<dbReference type="Gene3D" id="3.30.200.20">
    <property type="entry name" value="Phosphorylase Kinase, domain 1"/>
    <property type="match status" value="1"/>
</dbReference>